<feature type="modified residue" description="Phosphohistidine" evidence="5">
    <location>
        <position position="875"/>
    </location>
</feature>
<dbReference type="EMBL" id="CP100390">
    <property type="protein sequence ID" value="UZE95442.1"/>
    <property type="molecule type" value="Genomic_DNA"/>
</dbReference>
<dbReference type="InterPro" id="IPR004358">
    <property type="entry name" value="Sig_transdc_His_kin-like_C"/>
</dbReference>
<dbReference type="InterPro" id="IPR001789">
    <property type="entry name" value="Sig_transdc_resp-reg_receiver"/>
</dbReference>
<dbReference type="Gene3D" id="3.30.565.10">
    <property type="entry name" value="Histidine kinase-like ATPase, C-terminal domain"/>
    <property type="match status" value="1"/>
</dbReference>
<feature type="domain" description="Response regulatory" evidence="10">
    <location>
        <begin position="660"/>
        <end position="777"/>
    </location>
</feature>
<reference evidence="12" key="1">
    <citation type="submission" date="2022-06" db="EMBL/GenBank/DDBJ databases">
        <title>Alkalimarinus sp. nov., isolated from gut of a Alitta virens.</title>
        <authorList>
            <person name="Yang A.I."/>
            <person name="Shin N.-R."/>
        </authorList>
    </citation>
    <scope>NUCLEOTIDE SEQUENCE</scope>
    <source>
        <strain evidence="12">A2M4</strain>
    </source>
</reference>
<dbReference type="SMART" id="SM00388">
    <property type="entry name" value="HisKA"/>
    <property type="match status" value="1"/>
</dbReference>
<evidence type="ECO:0000259" key="10">
    <source>
        <dbReference type="PROSITE" id="PS50110"/>
    </source>
</evidence>
<keyword evidence="3 6" id="KW-0597">Phosphoprotein</keyword>
<keyword evidence="7" id="KW-0175">Coiled coil</keyword>
<feature type="transmembrane region" description="Helical" evidence="8">
    <location>
        <begin position="13"/>
        <end position="35"/>
    </location>
</feature>
<dbReference type="InterPro" id="IPR036890">
    <property type="entry name" value="HATPase_C_sf"/>
</dbReference>
<sequence length="936" mass="104278">MNRPLYSSLLTKFLLAAALPLMLLLVFANVVYLYLKTDELRARHLNDVKNEVQLLASQLSIPVWQFDKETVISLVNTLEDSAYIVCATLEEYESYSVVVRQSHKVGTCSEAEISTLETVKADVIYDYDGEMIKTGVLEVMLDLSQVGDSLTTSLLNELILFILYVVIFLIGFTVALKETVLKPLRMVHASILSYQNTGNRELVEWKSKDELGTLISEYNKNLTGMDKAEQALKDKNIVLEKANKEAEEAREVAEQTARAKSEFLANMSHEIRTPMNAIQGLAEMLSRTRLDAKQGGYLHRIRNSADILLAIINDILDFSKIEAGKLELESVEFSLSEIVEKVVDVESFVASNKGIELTVKVSDAIPDKLKGDSMRLCQVLINLISNAIKFTEAGEITIALELESRIADDIVIRGTITDTGVGISDEALQKLFQSFTQADGSTTRRFGGTGLGLAICKRLVELMGGGISAKSELGKGSEFSFTVRYSAIPEAQESTSPLDVFKGNLPAIMIVGDSRPCDELNTIFSRLDLSIQRITTGEGILNLLQALFIQQSTPSAELEMTVPVVIYVDITSVRISFSEVADKITQLNQPHKYKLVLILSVSQREKIVLEEGGRQPHAVLTKPILKRRAVKSLINALKSSNDEEFDVAADPVEEGLSGANILVVEDNQVNQLVAREMLEAAGVNVRVADDGEQALKRLEDQETVYDAVLMDIHMPVMDGYNATKAIREKYGNQLPVIALTANATTEEKKRCLNIGMNDFLTKPIDSDTLFKVLSHWVREGKEGDSYTNVNRLLLNDENADSDVEDEMNQEEKVTPTVVASEDVIDMDKLAFRFKSHPTIIPRIFKSFKECFCDFEAEFMAARDAEDDETMHRLAHSLKGSASNLSADRLTELSADLEQKLKDNQLIEALEWFPWVVDHLSKVLIYIDEYLKNEETK</sequence>
<evidence type="ECO:0000256" key="1">
    <source>
        <dbReference type="ARBA" id="ARBA00000085"/>
    </source>
</evidence>
<evidence type="ECO:0000256" key="8">
    <source>
        <dbReference type="SAM" id="Phobius"/>
    </source>
</evidence>
<keyword evidence="12" id="KW-0547">Nucleotide-binding</keyword>
<dbReference type="CDD" id="cd17546">
    <property type="entry name" value="REC_hyHK_CKI1_RcsC-like"/>
    <property type="match status" value="1"/>
</dbReference>
<keyword evidence="8" id="KW-0472">Membrane</keyword>
<gene>
    <name evidence="12" type="ORF">NKI27_15410</name>
</gene>
<dbReference type="PROSITE" id="PS50894">
    <property type="entry name" value="HPT"/>
    <property type="match status" value="1"/>
</dbReference>
<dbReference type="InterPro" id="IPR003661">
    <property type="entry name" value="HisK_dim/P_dom"/>
</dbReference>
<dbReference type="SUPFAM" id="SSF47226">
    <property type="entry name" value="Histidine-containing phosphotransfer domain, HPT domain"/>
    <property type="match status" value="1"/>
</dbReference>
<evidence type="ECO:0000313" key="13">
    <source>
        <dbReference type="Proteomes" id="UP001163739"/>
    </source>
</evidence>
<evidence type="ECO:0000259" key="9">
    <source>
        <dbReference type="PROSITE" id="PS50109"/>
    </source>
</evidence>
<dbReference type="InterPro" id="IPR036641">
    <property type="entry name" value="HPT_dom_sf"/>
</dbReference>
<dbReference type="EC" id="2.7.13.3" evidence="2"/>
<dbReference type="Gene3D" id="1.20.120.160">
    <property type="entry name" value="HPT domain"/>
    <property type="match status" value="1"/>
</dbReference>
<dbReference type="Pfam" id="PF00512">
    <property type="entry name" value="HisKA"/>
    <property type="match status" value="1"/>
</dbReference>
<evidence type="ECO:0000259" key="11">
    <source>
        <dbReference type="PROSITE" id="PS50894"/>
    </source>
</evidence>
<feature type="domain" description="HPt" evidence="11">
    <location>
        <begin position="836"/>
        <end position="933"/>
    </location>
</feature>
<dbReference type="RefSeq" id="WP_265046931.1">
    <property type="nucleotide sequence ID" value="NZ_CP100390.1"/>
</dbReference>
<dbReference type="InterPro" id="IPR008207">
    <property type="entry name" value="Sig_transdc_His_kin_Hpt_dom"/>
</dbReference>
<keyword evidence="8" id="KW-0812">Transmembrane</keyword>
<dbReference type="SUPFAM" id="SSF47384">
    <property type="entry name" value="Homodimeric domain of signal transducing histidine kinase"/>
    <property type="match status" value="1"/>
</dbReference>
<dbReference type="InterPro" id="IPR036097">
    <property type="entry name" value="HisK_dim/P_sf"/>
</dbReference>
<keyword evidence="13" id="KW-1185">Reference proteome</keyword>
<evidence type="ECO:0000256" key="6">
    <source>
        <dbReference type="PROSITE-ProRule" id="PRU00169"/>
    </source>
</evidence>
<protein>
    <recommendedName>
        <fullName evidence="2">histidine kinase</fullName>
        <ecNumber evidence="2">2.7.13.3</ecNumber>
    </recommendedName>
</protein>
<dbReference type="SUPFAM" id="SSF52172">
    <property type="entry name" value="CheY-like"/>
    <property type="match status" value="1"/>
</dbReference>
<keyword evidence="4" id="KW-0902">Two-component regulatory system</keyword>
<dbReference type="Proteomes" id="UP001163739">
    <property type="component" value="Chromosome"/>
</dbReference>
<proteinExistence type="predicted"/>
<evidence type="ECO:0000256" key="3">
    <source>
        <dbReference type="ARBA" id="ARBA00022553"/>
    </source>
</evidence>
<dbReference type="PRINTS" id="PR00344">
    <property type="entry name" value="BCTRLSENSOR"/>
</dbReference>
<feature type="transmembrane region" description="Helical" evidence="8">
    <location>
        <begin position="158"/>
        <end position="176"/>
    </location>
</feature>
<dbReference type="GO" id="GO:0005524">
    <property type="term" value="F:ATP binding"/>
    <property type="evidence" value="ECO:0007669"/>
    <property type="project" value="UniProtKB-KW"/>
</dbReference>
<dbReference type="Pfam" id="PF01627">
    <property type="entry name" value="Hpt"/>
    <property type="match status" value="1"/>
</dbReference>
<dbReference type="CDD" id="cd16922">
    <property type="entry name" value="HATPase_EvgS-ArcB-TorS-like"/>
    <property type="match status" value="1"/>
</dbReference>
<dbReference type="SUPFAM" id="SSF55874">
    <property type="entry name" value="ATPase domain of HSP90 chaperone/DNA topoisomerase II/histidine kinase"/>
    <property type="match status" value="1"/>
</dbReference>
<evidence type="ECO:0000256" key="5">
    <source>
        <dbReference type="PROSITE-ProRule" id="PRU00110"/>
    </source>
</evidence>
<keyword evidence="12" id="KW-0067">ATP-binding</keyword>
<dbReference type="InterPro" id="IPR005467">
    <property type="entry name" value="His_kinase_dom"/>
</dbReference>
<dbReference type="PROSITE" id="PS50109">
    <property type="entry name" value="HIS_KIN"/>
    <property type="match status" value="1"/>
</dbReference>
<comment type="catalytic activity">
    <reaction evidence="1">
        <text>ATP + protein L-histidine = ADP + protein N-phospho-L-histidine.</text>
        <dbReference type="EC" id="2.7.13.3"/>
    </reaction>
</comment>
<feature type="coiled-coil region" evidence="7">
    <location>
        <begin position="225"/>
        <end position="259"/>
    </location>
</feature>
<dbReference type="SMART" id="SM00387">
    <property type="entry name" value="HATPase_c"/>
    <property type="match status" value="1"/>
</dbReference>
<dbReference type="CDD" id="cd00088">
    <property type="entry name" value="HPT"/>
    <property type="match status" value="1"/>
</dbReference>
<dbReference type="Pfam" id="PF02518">
    <property type="entry name" value="HATPase_c"/>
    <property type="match status" value="1"/>
</dbReference>
<feature type="modified residue" description="4-aspartylphosphate" evidence="6">
    <location>
        <position position="711"/>
    </location>
</feature>
<dbReference type="Gene3D" id="3.40.50.2300">
    <property type="match status" value="1"/>
</dbReference>
<feature type="domain" description="Histidine kinase" evidence="9">
    <location>
        <begin position="266"/>
        <end position="487"/>
    </location>
</feature>
<keyword evidence="8" id="KW-1133">Transmembrane helix</keyword>
<dbReference type="Pfam" id="PF00072">
    <property type="entry name" value="Response_reg"/>
    <property type="match status" value="1"/>
</dbReference>
<evidence type="ECO:0000256" key="4">
    <source>
        <dbReference type="ARBA" id="ARBA00023012"/>
    </source>
</evidence>
<dbReference type="PANTHER" id="PTHR45339">
    <property type="entry name" value="HYBRID SIGNAL TRANSDUCTION HISTIDINE KINASE J"/>
    <property type="match status" value="1"/>
</dbReference>
<dbReference type="PROSITE" id="PS50110">
    <property type="entry name" value="RESPONSE_REGULATORY"/>
    <property type="match status" value="1"/>
</dbReference>
<dbReference type="InterPro" id="IPR011006">
    <property type="entry name" value="CheY-like_superfamily"/>
</dbReference>
<evidence type="ECO:0000256" key="7">
    <source>
        <dbReference type="SAM" id="Coils"/>
    </source>
</evidence>
<name>A0ABY6N027_9ALTE</name>
<dbReference type="Gene3D" id="1.10.287.130">
    <property type="match status" value="1"/>
</dbReference>
<dbReference type="PANTHER" id="PTHR45339:SF5">
    <property type="entry name" value="HISTIDINE KINASE"/>
    <property type="match status" value="1"/>
</dbReference>
<dbReference type="CDD" id="cd00082">
    <property type="entry name" value="HisKA"/>
    <property type="match status" value="1"/>
</dbReference>
<dbReference type="InterPro" id="IPR003594">
    <property type="entry name" value="HATPase_dom"/>
</dbReference>
<evidence type="ECO:0000313" key="12">
    <source>
        <dbReference type="EMBL" id="UZE95442.1"/>
    </source>
</evidence>
<accession>A0ABY6N027</accession>
<evidence type="ECO:0000256" key="2">
    <source>
        <dbReference type="ARBA" id="ARBA00012438"/>
    </source>
</evidence>
<dbReference type="SMART" id="SM00448">
    <property type="entry name" value="REC"/>
    <property type="match status" value="1"/>
</dbReference>
<organism evidence="12 13">
    <name type="scientific">Alkalimarinus alittae</name>
    <dbReference type="NCBI Taxonomy" id="2961619"/>
    <lineage>
        <taxon>Bacteria</taxon>
        <taxon>Pseudomonadati</taxon>
        <taxon>Pseudomonadota</taxon>
        <taxon>Gammaproteobacteria</taxon>
        <taxon>Alteromonadales</taxon>
        <taxon>Alteromonadaceae</taxon>
        <taxon>Alkalimarinus</taxon>
    </lineage>
</organism>